<feature type="transmembrane region" description="Helical" evidence="1">
    <location>
        <begin position="282"/>
        <end position="306"/>
    </location>
</feature>
<gene>
    <name evidence="2" type="ORF">HNQ92_005435</name>
</gene>
<reference evidence="2 3" key="1">
    <citation type="submission" date="2020-08" db="EMBL/GenBank/DDBJ databases">
        <title>Genomic Encyclopedia of Type Strains, Phase IV (KMG-IV): sequencing the most valuable type-strain genomes for metagenomic binning, comparative biology and taxonomic classification.</title>
        <authorList>
            <person name="Goeker M."/>
        </authorList>
    </citation>
    <scope>NUCLEOTIDE SEQUENCE [LARGE SCALE GENOMIC DNA]</scope>
    <source>
        <strain evidence="2 3">DSM 105074</strain>
    </source>
</reference>
<evidence type="ECO:0008006" key="4">
    <source>
        <dbReference type="Google" id="ProtNLM"/>
    </source>
</evidence>
<accession>A0A840U048</accession>
<protein>
    <recommendedName>
        <fullName evidence="4">DUF3667 domain-containing protein</fullName>
    </recommendedName>
</protein>
<evidence type="ECO:0000313" key="3">
    <source>
        <dbReference type="Proteomes" id="UP000557307"/>
    </source>
</evidence>
<comment type="caution">
    <text evidence="2">The sequence shown here is derived from an EMBL/GenBank/DDBJ whole genome shotgun (WGS) entry which is preliminary data.</text>
</comment>
<dbReference type="Pfam" id="PF12412">
    <property type="entry name" value="DUF3667"/>
    <property type="match status" value="1"/>
</dbReference>
<feature type="transmembrane region" description="Helical" evidence="1">
    <location>
        <begin position="251"/>
        <end position="270"/>
    </location>
</feature>
<feature type="transmembrane region" description="Helical" evidence="1">
    <location>
        <begin position="341"/>
        <end position="368"/>
    </location>
</feature>
<feature type="transmembrane region" description="Helical" evidence="1">
    <location>
        <begin position="85"/>
        <end position="105"/>
    </location>
</feature>
<keyword evidence="1" id="KW-1133">Transmembrane helix</keyword>
<evidence type="ECO:0000256" key="1">
    <source>
        <dbReference type="SAM" id="Phobius"/>
    </source>
</evidence>
<dbReference type="AlphaFoldDB" id="A0A840U048"/>
<evidence type="ECO:0000313" key="2">
    <source>
        <dbReference type="EMBL" id="MBB5287272.1"/>
    </source>
</evidence>
<proteinExistence type="predicted"/>
<dbReference type="InterPro" id="IPR022134">
    <property type="entry name" value="DUF3667"/>
</dbReference>
<dbReference type="RefSeq" id="WP_184179200.1">
    <property type="nucleotide sequence ID" value="NZ_JACHGF010000015.1"/>
</dbReference>
<organism evidence="2 3">
    <name type="scientific">Rhabdobacter roseus</name>
    <dbReference type="NCBI Taxonomy" id="1655419"/>
    <lineage>
        <taxon>Bacteria</taxon>
        <taxon>Pseudomonadati</taxon>
        <taxon>Bacteroidota</taxon>
        <taxon>Cytophagia</taxon>
        <taxon>Cytophagales</taxon>
        <taxon>Cytophagaceae</taxon>
        <taxon>Rhabdobacter</taxon>
    </lineage>
</organism>
<keyword evidence="1" id="KW-0812">Transmembrane</keyword>
<feature type="transmembrane region" description="Helical" evidence="1">
    <location>
        <begin position="312"/>
        <end position="329"/>
    </location>
</feature>
<sequence length="370" mass="42296">MKKHYRSDQNCLNCGTTVTSKFCPECGQENLELHENFWHLALHSVGHYFHFESKFFNSFVPLFTKPGHLTKEYFAGKRASHLNPISMYIFISIVFFTLFSINSSINKKDIIKDNEKGIARNSNALKAAPAEDKAQAKQAIAEVRKAISDEVAAGTMPQQAAAHTYTILNNTEAAQSTSQDTNQRANQHAVVTTKPVVKASSDAVVVYQKEPELRAEEEQDNEAMQSLQTKFRTVMDDDLSSELFKNKMMSHLPKVMFILLPLFALILMLVHRRSSKYYIEHLVYSIHVHSFIFLFVSILMVISWIVPSLSDWIQAFGVVVVVWYIYMSLRNTYKNSPWRTIYKFFLLSFAYSFLLTISGLLVVLATLYTL</sequence>
<name>A0A840U048_9BACT</name>
<keyword evidence="3" id="KW-1185">Reference proteome</keyword>
<dbReference type="EMBL" id="JACHGF010000015">
    <property type="protein sequence ID" value="MBB5287272.1"/>
    <property type="molecule type" value="Genomic_DNA"/>
</dbReference>
<keyword evidence="1" id="KW-0472">Membrane</keyword>
<dbReference type="Proteomes" id="UP000557307">
    <property type="component" value="Unassembled WGS sequence"/>
</dbReference>